<name>H9ZV35_THETH</name>
<geneLocation type="plasmid" evidence="1 2">
    <name>pTTJL1802</name>
</geneLocation>
<dbReference type="PATRIC" id="fig|798128.4.peg.2301"/>
<dbReference type="Proteomes" id="UP000007388">
    <property type="component" value="Plasmid pTTJL1802"/>
</dbReference>
<evidence type="ECO:0000313" key="2">
    <source>
        <dbReference type="Proteomes" id="UP000007388"/>
    </source>
</evidence>
<dbReference type="AlphaFoldDB" id="H9ZV35"/>
<organism evidence="1 2">
    <name type="scientific">Thermus thermophilus JL-18</name>
    <dbReference type="NCBI Taxonomy" id="798128"/>
    <lineage>
        <taxon>Bacteria</taxon>
        <taxon>Thermotogati</taxon>
        <taxon>Deinococcota</taxon>
        <taxon>Deinococci</taxon>
        <taxon>Thermales</taxon>
        <taxon>Thermaceae</taxon>
        <taxon>Thermus</taxon>
    </lineage>
</organism>
<accession>H9ZV35</accession>
<gene>
    <name evidence="1" type="ORF">TtJL18_2367</name>
</gene>
<dbReference type="RefSeq" id="WP_014632223.1">
    <property type="nucleotide sequence ID" value="NC_017590.1"/>
</dbReference>
<reference evidence="1 2" key="1">
    <citation type="journal article" date="2013" name="Genome Announc.">
        <title>Whole Genome Sequencing of Thermus oshimai JL-2 and Thermus thermophilus JL-18, Incomplete Denitrifiers from the United States Great Basin.</title>
        <authorList>
            <person name="Murugapiran S.K."/>
            <person name="Huntemann M."/>
            <person name="Wei C.L."/>
            <person name="Han J."/>
            <person name="Detter J.C."/>
            <person name="Han C.S."/>
            <person name="Erkkila T.H."/>
            <person name="Teshima H."/>
            <person name="Chen A."/>
            <person name="Kyrpides N."/>
            <person name="Mavrommatis K."/>
            <person name="Markowitz V."/>
            <person name="Szeto E."/>
            <person name="Ivanova N."/>
            <person name="Pagani I."/>
            <person name="Lam J."/>
            <person name="McDonald A.I."/>
            <person name="Dodsworth J.A."/>
            <person name="Pati A."/>
            <person name="Goodwin L."/>
            <person name="Peters L."/>
            <person name="Pitluck S."/>
            <person name="Woyke T."/>
            <person name="Hedlund B.P."/>
        </authorList>
    </citation>
    <scope>NUCLEOTIDE SEQUENCE [LARGE SCALE GENOMIC DNA]</scope>
    <source>
        <strain evidence="1 2">JL-18</strain>
        <plasmid evidence="1 2">pTTJL1802</plasmid>
    </source>
</reference>
<evidence type="ECO:0000313" key="1">
    <source>
        <dbReference type="EMBL" id="AFH40195.1"/>
    </source>
</evidence>
<protein>
    <submittedName>
        <fullName evidence="1">Uncharacterized protein</fullName>
    </submittedName>
</protein>
<dbReference type="EMBL" id="CP003254">
    <property type="protein sequence ID" value="AFH40195.1"/>
    <property type="molecule type" value="Genomic_DNA"/>
</dbReference>
<sequence length="73" mass="8208">MAIFIQRKHGGEEILQVIPREAVVMVELRGGKVMVHTRRSAVEVRPHPDHLAEVKANLLGFASGKLLWIREEG</sequence>
<dbReference type="KEGG" id="ttl:TtJL18_2367"/>
<proteinExistence type="predicted"/>
<dbReference type="HOGENOM" id="CLU_2703632_0_0_0"/>
<keyword evidence="1" id="KW-0614">Plasmid</keyword>